<feature type="domain" description="Putative zinc-finger" evidence="3">
    <location>
        <begin position="42"/>
        <end position="60"/>
    </location>
</feature>
<reference evidence="4 5" key="1">
    <citation type="submission" date="2018-11" db="EMBL/GenBank/DDBJ databases">
        <title>Whole genome sequencing of an environmental sample.</title>
        <authorList>
            <person name="Sarangi A.N."/>
            <person name="Singh D."/>
            <person name="Tripathy S."/>
        </authorList>
    </citation>
    <scope>NUCLEOTIDE SEQUENCE [LARGE SCALE GENOMIC DNA]</scope>
    <source>
        <strain evidence="4 5">Lakshadweep</strain>
    </source>
</reference>
<sequence>MSERYQSSHQPQGTHPQSVICSQQTASGYNRDLDATKRDRFELLSAYLDGEVSPEERRLVVFWLDEDPEAQCLYQRLLQLRRGFQGLGTEHWHTTNPCEAAEQVVSKLNHRVRATWMAGMTAAAVLVAGIFSGALNPIERMGLSNVSASKTEDNLEIALDQPPILIPKPAAVRNMDSVLPKDGESSGLSETSL</sequence>
<dbReference type="Pfam" id="PF13490">
    <property type="entry name" value="zf-HC2"/>
    <property type="match status" value="1"/>
</dbReference>
<evidence type="ECO:0000256" key="1">
    <source>
        <dbReference type="SAM" id="MobiDB-lite"/>
    </source>
</evidence>
<feature type="transmembrane region" description="Helical" evidence="2">
    <location>
        <begin position="116"/>
        <end position="135"/>
    </location>
</feature>
<keyword evidence="5" id="KW-1185">Reference proteome</keyword>
<evidence type="ECO:0000259" key="3">
    <source>
        <dbReference type="Pfam" id="PF13490"/>
    </source>
</evidence>
<feature type="region of interest" description="Disordered" evidence="1">
    <location>
        <begin position="1"/>
        <end position="21"/>
    </location>
</feature>
<evidence type="ECO:0000256" key="2">
    <source>
        <dbReference type="SAM" id="Phobius"/>
    </source>
</evidence>
<evidence type="ECO:0000313" key="4">
    <source>
        <dbReference type="EMBL" id="RZM82885.1"/>
    </source>
</evidence>
<dbReference type="AlphaFoldDB" id="A0A4Q7EHN6"/>
<dbReference type="OrthoDB" id="463972at2"/>
<organism evidence="4 5">
    <name type="scientific">Leptolyngbya iicbica LK</name>
    <dbReference type="NCBI Taxonomy" id="2294035"/>
    <lineage>
        <taxon>Bacteria</taxon>
        <taxon>Bacillati</taxon>
        <taxon>Cyanobacteriota</taxon>
        <taxon>Cyanophyceae</taxon>
        <taxon>Leptolyngbyales</taxon>
        <taxon>Leptolyngbyaceae</taxon>
        <taxon>Leptolyngbya group</taxon>
        <taxon>Leptolyngbya</taxon>
        <taxon>Leptolyngbya iicbica</taxon>
    </lineage>
</organism>
<dbReference type="RefSeq" id="WP_052288300.1">
    <property type="nucleotide sequence ID" value="NZ_QVFV01000001.1"/>
</dbReference>
<dbReference type="Proteomes" id="UP000292459">
    <property type="component" value="Unassembled WGS sequence"/>
</dbReference>
<gene>
    <name evidence="4" type="ORF">DYY88_06720</name>
</gene>
<evidence type="ECO:0000313" key="5">
    <source>
        <dbReference type="Proteomes" id="UP000292459"/>
    </source>
</evidence>
<proteinExistence type="predicted"/>
<name>A0A4Q7EHN6_9CYAN</name>
<protein>
    <submittedName>
        <fullName evidence="4">Fis family transcriptional regulator</fullName>
    </submittedName>
</protein>
<dbReference type="InterPro" id="IPR027383">
    <property type="entry name" value="Znf_put"/>
</dbReference>
<dbReference type="EMBL" id="QVFV01000001">
    <property type="protein sequence ID" value="RZM82885.1"/>
    <property type="molecule type" value="Genomic_DNA"/>
</dbReference>
<keyword evidence="2" id="KW-1133">Transmembrane helix</keyword>
<keyword evidence="2" id="KW-0812">Transmembrane</keyword>
<keyword evidence="2" id="KW-0472">Membrane</keyword>
<accession>A0A4Q7EHN6</accession>
<comment type="caution">
    <text evidence="4">The sequence shown here is derived from an EMBL/GenBank/DDBJ whole genome shotgun (WGS) entry which is preliminary data.</text>
</comment>